<evidence type="ECO:0000256" key="10">
    <source>
        <dbReference type="RuleBase" id="RU367119"/>
    </source>
</evidence>
<dbReference type="Pfam" id="PF12849">
    <property type="entry name" value="PBP_like_2"/>
    <property type="match status" value="1"/>
</dbReference>
<evidence type="ECO:0000256" key="1">
    <source>
        <dbReference type="ARBA" id="ARBA00002841"/>
    </source>
</evidence>
<dbReference type="RefSeq" id="WP_275117098.1">
    <property type="nucleotide sequence ID" value="NZ_JAOTPO010000002.1"/>
</dbReference>
<dbReference type="InterPro" id="IPR011862">
    <property type="entry name" value="Phos-bd"/>
</dbReference>
<feature type="region of interest" description="Disordered" evidence="11">
    <location>
        <begin position="24"/>
        <end position="61"/>
    </location>
</feature>
<dbReference type="Proteomes" id="UP001148125">
    <property type="component" value="Unassembled WGS sequence"/>
</dbReference>
<dbReference type="PANTHER" id="PTHR30570:SF1">
    <property type="entry name" value="PHOSPHATE-BINDING PROTEIN PSTS"/>
    <property type="match status" value="1"/>
</dbReference>
<evidence type="ECO:0000256" key="3">
    <source>
        <dbReference type="ARBA" id="ARBA00008725"/>
    </source>
</evidence>
<comment type="subcellular location">
    <subcellularLocation>
        <location evidence="2 10">Cell membrane</location>
        <topology evidence="2 10">Lipid-anchor</topology>
    </subcellularLocation>
</comment>
<gene>
    <name evidence="13" type="ORF">N7Z68_03655</name>
</gene>
<accession>A0ABT5VCL3</accession>
<keyword evidence="9 10" id="KW-0449">Lipoprotein</keyword>
<reference evidence="13" key="1">
    <citation type="submission" date="2024-05" db="EMBL/GenBank/DDBJ databases">
        <title>Alkalihalobacillus sp. strain MEB203 novel alkaliphilic bacterium from Lonar Lake, India.</title>
        <authorList>
            <person name="Joshi A."/>
            <person name="Thite S."/>
            <person name="Mengade P."/>
        </authorList>
    </citation>
    <scope>NUCLEOTIDE SEQUENCE</scope>
    <source>
        <strain evidence="13">MEB 203</strain>
    </source>
</reference>
<comment type="caution">
    <text evidence="13">The sequence shown here is derived from an EMBL/GenBank/DDBJ whole genome shotgun (WGS) entry which is preliminary data.</text>
</comment>
<comment type="function">
    <text evidence="10">Involved in the system for phosphate transport across the cytoplasmic membrane.</text>
</comment>
<evidence type="ECO:0000313" key="14">
    <source>
        <dbReference type="Proteomes" id="UP001148125"/>
    </source>
</evidence>
<keyword evidence="8 10" id="KW-0564">Palmitate</keyword>
<comment type="function">
    <text evidence="1">Part of the ABC transporter complex PstSACB involved in phosphate import.</text>
</comment>
<dbReference type="Gene3D" id="3.40.190.10">
    <property type="entry name" value="Periplasmic binding protein-like II"/>
    <property type="match status" value="2"/>
</dbReference>
<sequence>MKFRGRVLSVVLGASIMALAACGGGNSSEPTANDGGTTGGDNSNETPTEEVEEVEEAELPSGTLQIRGSDTMVNLGQALAEYYMDNVNEGAGLAVTGGGSGTGITALINNDVDIAQSSRAIKEEEIELAAENGVDVHEFVVGQDGVAVAVNPENPITEMTIGQLKDIFTGVVTDWSELGWEDGGEISVYSRQSNSGTYVFFNEVVMDTEDFGAGAKFMPGTSAIKEAIEQEVNAIGYIGVGYVDDNVTALEVALDENSEYFSPLDKANVASGDYPVARPLFFYTNGSPEGLVLHYLTWVLQDADATAQVEATGFFEIGAYQEDNKKVYSDLGIDW</sequence>
<evidence type="ECO:0000256" key="7">
    <source>
        <dbReference type="ARBA" id="ARBA00022729"/>
    </source>
</evidence>
<comment type="subunit">
    <text evidence="4 10">The complex is composed of two ATP-binding proteins (PstB), two transmembrane proteins (PstC and PstA) and a solute-binding protein (PstS).</text>
</comment>
<evidence type="ECO:0000256" key="6">
    <source>
        <dbReference type="ARBA" id="ARBA00022592"/>
    </source>
</evidence>
<keyword evidence="10" id="KW-1003">Cell membrane</keyword>
<proteinExistence type="inferred from homology"/>
<keyword evidence="6 10" id="KW-0592">Phosphate transport</keyword>
<dbReference type="NCBIfam" id="TIGR02136">
    <property type="entry name" value="ptsS_2"/>
    <property type="match status" value="1"/>
</dbReference>
<dbReference type="InterPro" id="IPR024370">
    <property type="entry name" value="PBP_domain"/>
</dbReference>
<evidence type="ECO:0000256" key="4">
    <source>
        <dbReference type="ARBA" id="ARBA00011529"/>
    </source>
</evidence>
<keyword evidence="14" id="KW-1185">Reference proteome</keyword>
<keyword evidence="5 10" id="KW-0813">Transport</keyword>
<evidence type="ECO:0000259" key="12">
    <source>
        <dbReference type="Pfam" id="PF12849"/>
    </source>
</evidence>
<evidence type="ECO:0000256" key="2">
    <source>
        <dbReference type="ARBA" id="ARBA00004193"/>
    </source>
</evidence>
<feature type="signal peptide" evidence="10">
    <location>
        <begin position="1"/>
        <end position="20"/>
    </location>
</feature>
<dbReference type="PANTHER" id="PTHR30570">
    <property type="entry name" value="PERIPLASMIC PHOSPHATE BINDING COMPONENT OF PHOSPHATE ABC TRANSPORTER"/>
    <property type="match status" value="1"/>
</dbReference>
<feature type="chain" id="PRO_5044977156" description="Phosphate-binding protein" evidence="10">
    <location>
        <begin position="21"/>
        <end position="335"/>
    </location>
</feature>
<evidence type="ECO:0000313" key="13">
    <source>
        <dbReference type="EMBL" id="MDE5412467.1"/>
    </source>
</evidence>
<name>A0ABT5VCL3_9BACI</name>
<organism evidence="13 14">
    <name type="scientific">Alkalihalobacterium chitinilyticum</name>
    <dbReference type="NCBI Taxonomy" id="2980103"/>
    <lineage>
        <taxon>Bacteria</taxon>
        <taxon>Bacillati</taxon>
        <taxon>Bacillota</taxon>
        <taxon>Bacilli</taxon>
        <taxon>Bacillales</taxon>
        <taxon>Bacillaceae</taxon>
        <taxon>Alkalihalobacterium</taxon>
    </lineage>
</organism>
<dbReference type="CDD" id="cd13566">
    <property type="entry name" value="PBP2_phosphate"/>
    <property type="match status" value="1"/>
</dbReference>
<feature type="compositionally biased region" description="Acidic residues" evidence="11">
    <location>
        <begin position="47"/>
        <end position="58"/>
    </location>
</feature>
<evidence type="ECO:0000256" key="11">
    <source>
        <dbReference type="SAM" id="MobiDB-lite"/>
    </source>
</evidence>
<dbReference type="PROSITE" id="PS51257">
    <property type="entry name" value="PROKAR_LIPOPROTEIN"/>
    <property type="match status" value="1"/>
</dbReference>
<dbReference type="EMBL" id="JAOTPO010000002">
    <property type="protein sequence ID" value="MDE5412467.1"/>
    <property type="molecule type" value="Genomic_DNA"/>
</dbReference>
<keyword evidence="10" id="KW-0472">Membrane</keyword>
<dbReference type="InterPro" id="IPR050811">
    <property type="entry name" value="Phosphate_ABC_transporter"/>
</dbReference>
<keyword evidence="7 10" id="KW-0732">Signal</keyword>
<comment type="similarity">
    <text evidence="3 10">Belongs to the PstS family.</text>
</comment>
<feature type="domain" description="PBP" evidence="12">
    <location>
        <begin position="59"/>
        <end position="302"/>
    </location>
</feature>
<evidence type="ECO:0000256" key="9">
    <source>
        <dbReference type="ARBA" id="ARBA00023288"/>
    </source>
</evidence>
<evidence type="ECO:0000256" key="5">
    <source>
        <dbReference type="ARBA" id="ARBA00022448"/>
    </source>
</evidence>
<dbReference type="SUPFAM" id="SSF53850">
    <property type="entry name" value="Periplasmic binding protein-like II"/>
    <property type="match status" value="1"/>
</dbReference>
<protein>
    <recommendedName>
        <fullName evidence="10">Phosphate-binding protein</fullName>
    </recommendedName>
</protein>
<evidence type="ECO:0000256" key="8">
    <source>
        <dbReference type="ARBA" id="ARBA00023139"/>
    </source>
</evidence>